<dbReference type="RefSeq" id="WP_311400905.1">
    <property type="nucleotide sequence ID" value="NZ_JAVRBG010000003.1"/>
</dbReference>
<dbReference type="PROSITE" id="PS51257">
    <property type="entry name" value="PROKAR_LIPOPROTEIN"/>
    <property type="match status" value="1"/>
</dbReference>
<dbReference type="InterPro" id="IPR029058">
    <property type="entry name" value="AB_hydrolase_fold"/>
</dbReference>
<dbReference type="Gene3D" id="3.40.50.1820">
    <property type="entry name" value="alpha/beta hydrolase"/>
    <property type="match status" value="1"/>
</dbReference>
<evidence type="ECO:0000313" key="2">
    <source>
        <dbReference type="Proteomes" id="UP001182991"/>
    </source>
</evidence>
<evidence type="ECO:0000313" key="1">
    <source>
        <dbReference type="EMBL" id="MDT0293957.1"/>
    </source>
</evidence>
<comment type="caution">
    <text evidence="1">The sequence shown here is derived from an EMBL/GenBank/DDBJ whole genome shotgun (WGS) entry which is preliminary data.</text>
</comment>
<reference evidence="2" key="1">
    <citation type="submission" date="2023-07" db="EMBL/GenBank/DDBJ databases">
        <title>Isolating and identifying novel microbial strains from the Mariana Trench.</title>
        <authorList>
            <person name="Fu H."/>
        </authorList>
    </citation>
    <scope>NUCLEOTIDE SEQUENCE [LARGE SCALE GENOMIC DNA]</scope>
    <source>
        <strain evidence="2">T-y2</strain>
    </source>
</reference>
<protein>
    <recommendedName>
        <fullName evidence="3">Alpha/beta hydrolase</fullName>
    </recommendedName>
</protein>
<gene>
    <name evidence="1" type="ORF">RLT85_04860</name>
</gene>
<organism evidence="1 2">
    <name type="scientific">Mesonia ostreae</name>
    <dbReference type="NCBI Taxonomy" id="861110"/>
    <lineage>
        <taxon>Bacteria</taxon>
        <taxon>Pseudomonadati</taxon>
        <taxon>Bacteroidota</taxon>
        <taxon>Flavobacteriia</taxon>
        <taxon>Flavobacteriales</taxon>
        <taxon>Flavobacteriaceae</taxon>
        <taxon>Mesonia</taxon>
    </lineage>
</organism>
<proteinExistence type="predicted"/>
<evidence type="ECO:0008006" key="3">
    <source>
        <dbReference type="Google" id="ProtNLM"/>
    </source>
</evidence>
<sequence>MQKYLIILALITMSCKGQNEKNNPTEIPTSEIIKTSEFELIKAENQKGLLILFPCFPCDAENTLSEFKIKEVSGKNGFSVLAMNLNQHLFLNQTEKQKLAEQLEIIISQNDLTKKNIFIGGFSSGGNVSLLISNYLVENKSSIQPEGLFIVDSPIDLLALYKTAKKNLEMNFAEPSVQEATWIKDFFDKEFGNPENGIANYEKKSPFTYETENIENLRGLKNLKIRLYTEPDLKWWKENRKNDFEDLNAFYIEKLADKLKSEFGNTNVELIKTENRGYRANGERHPHSWSIVNEKDLVNWMTE</sequence>
<name>A0ABU2KGW8_9FLAO</name>
<dbReference type="EMBL" id="JAVRBG010000003">
    <property type="protein sequence ID" value="MDT0293957.1"/>
    <property type="molecule type" value="Genomic_DNA"/>
</dbReference>
<accession>A0ABU2KGW8</accession>
<dbReference type="Proteomes" id="UP001182991">
    <property type="component" value="Unassembled WGS sequence"/>
</dbReference>
<keyword evidence="2" id="KW-1185">Reference proteome</keyword>
<dbReference type="SUPFAM" id="SSF53474">
    <property type="entry name" value="alpha/beta-Hydrolases"/>
    <property type="match status" value="1"/>
</dbReference>